<dbReference type="Gene3D" id="3.70.10.10">
    <property type="match status" value="1"/>
</dbReference>
<evidence type="ECO:0000313" key="1">
    <source>
        <dbReference type="EMBL" id="KGK36822.1"/>
    </source>
</evidence>
<accession>A0A099NY22</accession>
<evidence type="ECO:0000313" key="2">
    <source>
        <dbReference type="Proteomes" id="UP000029867"/>
    </source>
</evidence>
<dbReference type="GO" id="GO:0031573">
    <property type="term" value="P:mitotic intra-S DNA damage checkpoint signaling"/>
    <property type="evidence" value="ECO:0007669"/>
    <property type="project" value="TreeGrafter"/>
</dbReference>
<dbReference type="GO" id="GO:0006281">
    <property type="term" value="P:DNA repair"/>
    <property type="evidence" value="ECO:0007669"/>
    <property type="project" value="TreeGrafter"/>
</dbReference>
<name>A0A099NY22_PICKU</name>
<dbReference type="VEuPathDB" id="FungiDB:C5L36_0D03820"/>
<dbReference type="GO" id="GO:0030896">
    <property type="term" value="C:checkpoint clamp complex"/>
    <property type="evidence" value="ECO:0007669"/>
    <property type="project" value="InterPro"/>
</dbReference>
<dbReference type="InterPro" id="IPR007268">
    <property type="entry name" value="Rad9/Ddc1"/>
</dbReference>
<dbReference type="HOGENOM" id="CLU_470949_0_0_1"/>
<protein>
    <submittedName>
        <fullName evidence="1">Uncharacterized protein</fullName>
    </submittedName>
</protein>
<reference evidence="2" key="1">
    <citation type="journal article" date="2014" name="Microb. Cell Fact.">
        <title>Exploiting Issatchenkia orientalis SD108 for succinic acid production.</title>
        <authorList>
            <person name="Xiao H."/>
            <person name="Shao Z."/>
            <person name="Jiang Y."/>
            <person name="Dole S."/>
            <person name="Zhao H."/>
        </authorList>
    </citation>
    <scope>NUCLEOTIDE SEQUENCE [LARGE SCALE GENOMIC DNA]</scope>
    <source>
        <strain evidence="2">SD108</strain>
    </source>
</reference>
<organism evidence="1 2">
    <name type="scientific">Pichia kudriavzevii</name>
    <name type="common">Yeast</name>
    <name type="synonym">Issatchenkia orientalis</name>
    <dbReference type="NCBI Taxonomy" id="4909"/>
    <lineage>
        <taxon>Eukaryota</taxon>
        <taxon>Fungi</taxon>
        <taxon>Dikarya</taxon>
        <taxon>Ascomycota</taxon>
        <taxon>Saccharomycotina</taxon>
        <taxon>Pichiomycetes</taxon>
        <taxon>Pichiales</taxon>
        <taxon>Pichiaceae</taxon>
        <taxon>Pichia</taxon>
    </lineage>
</organism>
<dbReference type="GO" id="GO:0071479">
    <property type="term" value="P:cellular response to ionizing radiation"/>
    <property type="evidence" value="ECO:0007669"/>
    <property type="project" value="TreeGrafter"/>
</dbReference>
<dbReference type="PANTHER" id="PTHR15237">
    <property type="entry name" value="DNA REPAIR PROTEIN RAD9"/>
    <property type="match status" value="1"/>
</dbReference>
<sequence>MPFRFELELKAKSSRALWTRAIGALHTISDSLKIDIRQGTETGHDEQGRRCYSELVFSSMNKTKTSVMKISFKECFFRMFRIEGEITDNVTRTMTNVENYAKNYSLIINSRDMNTLFKDCADDAESWKIFLIAGNEISQMIYSNRLFVEFETKAGLKKKYSVSYRPSMFGCDSKISFIYLKTLENQRLSDEQEERGVLEDDGFDLLEEEEDERVHRIAINTLILKRFIQVFPQQIEDFRLEIRPKEKSLVLVGYNRQNIIGRGDSVVNKPMNLSIQIQLNQIAYNNVREYKEDRDIKDIQVSFRLRNFKMFIQLISTGFTGFNSDDDNTKSNKRSRTISSYDRGFSNDYEDNICDIIFSKSGYPIIFEKKYFTDGDNEILECCSISLTEVTDGESSRIILEAMNAAVNQKIRDLTSASGHRQSLSALEALPTVKGNIWKQFTNAELAMPLSNRQDDHPVAVKEPLFVPDDDLHAVEYPQDLVVPESVNNDVLSDASRGGDVGDYQQIFWEDERFHQTRVVEKPGFKKDRIDATVEHDMVHGKNKRRLLTEEEPVGDDGVACQENYLGPTQKLQIKGLFD</sequence>
<dbReference type="GO" id="GO:0000076">
    <property type="term" value="P:DNA replication checkpoint signaling"/>
    <property type="evidence" value="ECO:0007669"/>
    <property type="project" value="TreeGrafter"/>
</dbReference>
<proteinExistence type="predicted"/>
<dbReference type="EMBL" id="JQFK01000052">
    <property type="protein sequence ID" value="KGK36822.1"/>
    <property type="molecule type" value="Genomic_DNA"/>
</dbReference>
<dbReference type="AlphaFoldDB" id="A0A099NY22"/>
<gene>
    <name evidence="1" type="ORF">JL09_g4024</name>
</gene>
<dbReference type="PANTHER" id="PTHR15237:SF0">
    <property type="entry name" value="CELL CYCLE CHECKPOINT CONTROL PROTEIN"/>
    <property type="match status" value="1"/>
</dbReference>
<dbReference type="Proteomes" id="UP000029867">
    <property type="component" value="Unassembled WGS sequence"/>
</dbReference>
<comment type="caution">
    <text evidence="1">The sequence shown here is derived from an EMBL/GenBank/DDBJ whole genome shotgun (WGS) entry which is preliminary data.</text>
</comment>